<evidence type="ECO:0000256" key="1">
    <source>
        <dbReference type="SAM" id="MobiDB-lite"/>
    </source>
</evidence>
<evidence type="ECO:0000313" key="3">
    <source>
        <dbReference type="EMBL" id="EMA64660.1"/>
    </source>
</evidence>
<evidence type="ECO:0000259" key="2">
    <source>
        <dbReference type="SMART" id="SM00857"/>
    </source>
</evidence>
<comment type="caution">
    <text evidence="3">The sequence shown here is derived from an EMBL/GenBank/DDBJ whole genome shotgun (WGS) entry which is preliminary data.</text>
</comment>
<sequence>MSKALAWIRKSKGDDDDVGLEDQRELVRSLAEEVADEVEVLDIGIHTGFSSMTRDDPAGLLDQNERVQECVGELEAGEYSHLVAWDDRRICRDEYFSVVQYAATQGDAEIVYVGDVNEDDLTFDLKRRIERDTKEEEIEKSRRAIDRRKEQGYDHGRPRFGMTYDDAGHYQVPGEDFDTVLEIFRHDRNGKSRREIAEEVEIPLGTVQNVLDCRDWYVEREKIAENGSVSIPSK</sequence>
<name>M0P745_9EURY</name>
<dbReference type="Gene3D" id="3.40.50.1390">
    <property type="entry name" value="Resolvase, N-terminal catalytic domain"/>
    <property type="match status" value="1"/>
</dbReference>
<dbReference type="GO" id="GO:0003677">
    <property type="term" value="F:DNA binding"/>
    <property type="evidence" value="ECO:0007669"/>
    <property type="project" value="InterPro"/>
</dbReference>
<dbReference type="OrthoDB" id="194716at2157"/>
<dbReference type="SMART" id="SM00857">
    <property type="entry name" value="Resolvase"/>
    <property type="match status" value="1"/>
</dbReference>
<dbReference type="AlphaFoldDB" id="M0P745"/>
<dbReference type="PATRIC" id="fig|1227482.3.peg.73"/>
<feature type="region of interest" description="Disordered" evidence="1">
    <location>
        <begin position="140"/>
        <end position="160"/>
    </location>
</feature>
<organism evidence="3 4">
    <name type="scientific">Halorubrum lipolyticum DSM 21995</name>
    <dbReference type="NCBI Taxonomy" id="1227482"/>
    <lineage>
        <taxon>Archaea</taxon>
        <taxon>Methanobacteriati</taxon>
        <taxon>Methanobacteriota</taxon>
        <taxon>Stenosarchaea group</taxon>
        <taxon>Halobacteria</taxon>
        <taxon>Halobacteriales</taxon>
        <taxon>Haloferacaceae</taxon>
        <taxon>Halorubrum</taxon>
    </lineage>
</organism>
<gene>
    <name evidence="3" type="ORF">C469_00350</name>
</gene>
<feature type="domain" description="Resolvase/invertase-type recombinase catalytic" evidence="2">
    <location>
        <begin position="4"/>
        <end position="154"/>
    </location>
</feature>
<dbReference type="InterPro" id="IPR006119">
    <property type="entry name" value="Resolv_N"/>
</dbReference>
<dbReference type="EMBL" id="AOJG01000001">
    <property type="protein sequence ID" value="EMA64660.1"/>
    <property type="molecule type" value="Genomic_DNA"/>
</dbReference>
<keyword evidence="4" id="KW-1185">Reference proteome</keyword>
<reference evidence="3 4" key="1">
    <citation type="journal article" date="2014" name="PLoS Genet.">
        <title>Phylogenetically driven sequencing of extremely halophilic archaea reveals strategies for static and dynamic osmo-response.</title>
        <authorList>
            <person name="Becker E.A."/>
            <person name="Seitzer P.M."/>
            <person name="Tritt A."/>
            <person name="Larsen D."/>
            <person name="Krusor M."/>
            <person name="Yao A.I."/>
            <person name="Wu D."/>
            <person name="Madern D."/>
            <person name="Eisen J.A."/>
            <person name="Darling A.E."/>
            <person name="Facciotti M.T."/>
        </authorList>
    </citation>
    <scope>NUCLEOTIDE SEQUENCE [LARGE SCALE GENOMIC DNA]</scope>
    <source>
        <strain evidence="3 4">DSM 21995</strain>
    </source>
</reference>
<evidence type="ECO:0000313" key="4">
    <source>
        <dbReference type="Proteomes" id="UP000011650"/>
    </source>
</evidence>
<protein>
    <submittedName>
        <fullName evidence="3">Resolvase domain protein</fullName>
    </submittedName>
</protein>
<accession>M0P745</accession>
<dbReference type="InterPro" id="IPR036162">
    <property type="entry name" value="Resolvase-like_N_sf"/>
</dbReference>
<feature type="compositionally biased region" description="Basic and acidic residues" evidence="1">
    <location>
        <begin position="140"/>
        <end position="157"/>
    </location>
</feature>
<dbReference type="Proteomes" id="UP000011650">
    <property type="component" value="Unassembled WGS sequence"/>
</dbReference>
<proteinExistence type="predicted"/>
<dbReference type="GO" id="GO:0000150">
    <property type="term" value="F:DNA strand exchange activity"/>
    <property type="evidence" value="ECO:0007669"/>
    <property type="project" value="InterPro"/>
</dbReference>